<gene>
    <name evidence="1" type="ORF">DBV15_02987</name>
</gene>
<organism evidence="1 2">
    <name type="scientific">Temnothorax longispinosus</name>
    <dbReference type="NCBI Taxonomy" id="300112"/>
    <lineage>
        <taxon>Eukaryota</taxon>
        <taxon>Metazoa</taxon>
        <taxon>Ecdysozoa</taxon>
        <taxon>Arthropoda</taxon>
        <taxon>Hexapoda</taxon>
        <taxon>Insecta</taxon>
        <taxon>Pterygota</taxon>
        <taxon>Neoptera</taxon>
        <taxon>Endopterygota</taxon>
        <taxon>Hymenoptera</taxon>
        <taxon>Apocrita</taxon>
        <taxon>Aculeata</taxon>
        <taxon>Formicoidea</taxon>
        <taxon>Formicidae</taxon>
        <taxon>Myrmicinae</taxon>
        <taxon>Temnothorax</taxon>
    </lineage>
</organism>
<reference evidence="1 2" key="1">
    <citation type="journal article" date="2019" name="Philos. Trans. R. Soc. Lond., B, Biol. Sci.">
        <title>Ant behaviour and brain gene expression of defending hosts depend on the ecological success of the intruding social parasite.</title>
        <authorList>
            <person name="Kaur R."/>
            <person name="Stoldt M."/>
            <person name="Jongepier E."/>
            <person name="Feldmeyer B."/>
            <person name="Menzel F."/>
            <person name="Bornberg-Bauer E."/>
            <person name="Foitzik S."/>
        </authorList>
    </citation>
    <scope>NUCLEOTIDE SEQUENCE [LARGE SCALE GENOMIC DNA]</scope>
    <source>
        <tissue evidence="1">Whole body</tissue>
    </source>
</reference>
<dbReference type="AlphaFoldDB" id="A0A4S2KCM2"/>
<dbReference type="EMBL" id="QBLH01002780">
    <property type="protein sequence ID" value="TGZ47062.1"/>
    <property type="molecule type" value="Genomic_DNA"/>
</dbReference>
<evidence type="ECO:0000313" key="2">
    <source>
        <dbReference type="Proteomes" id="UP000310200"/>
    </source>
</evidence>
<name>A0A4S2KCM2_9HYME</name>
<comment type="caution">
    <text evidence="1">The sequence shown here is derived from an EMBL/GenBank/DDBJ whole genome shotgun (WGS) entry which is preliminary data.</text>
</comment>
<proteinExistence type="predicted"/>
<protein>
    <submittedName>
        <fullName evidence="1">Uncharacterized protein</fullName>
    </submittedName>
</protein>
<keyword evidence="2" id="KW-1185">Reference proteome</keyword>
<dbReference type="Proteomes" id="UP000310200">
    <property type="component" value="Unassembled WGS sequence"/>
</dbReference>
<accession>A0A4S2KCM2</accession>
<sequence>MHLDTEELLQAPLTFTVTSTYSKHLRVATAQFLATKVQHFKESYWQILYGKSRSWSSARPVPPRLSRHPMGIAYPINGHVLAWLAAAGTARHNSRCERVRFQRRMCATSFPGSGLVHLALPCNNV</sequence>
<evidence type="ECO:0000313" key="1">
    <source>
        <dbReference type="EMBL" id="TGZ47062.1"/>
    </source>
</evidence>